<sequence length="427" mass="46785">MSFHLRRTLTVPRTLSLLHTNSISSGPFNCRLQAMKRTSSSTTRRPKPKRRRASSPGAKLPEYHLTPSLRDEKGEIIWPAPKSKLEAARSFIHECVSAKQRTLIIPDKDADGLTSGAILERTLALLGLDQDLISVHTIRKGGSIHDDVSRKALAAYKPAFILVLDQGSQQSRPLIEALHRAMVIDHHYAEEKDHPQDALHVTVCSSPPVATSSLLTYLICLDMHERVKETCDWLCVLGTLGDLGNSVISLINAPRRTASCNISDAWKALRAASSPKELLSDKDLLAARAEVDAELRRCNESTAPRFSACGRVAVLHINSAAQVHPLIASRWAGHLSSDKLEVILVANEGYSPGMVGFSCRVPKCARGRDPPVNIIEFLVETAGRAADPTFRERLGESFARGHTVASGGKVPKAEFEELMEVLQLEES</sequence>
<organism evidence="1 2">
    <name type="scientific">Fusarium solani subsp. cucurbitae</name>
    <name type="common">Neocosmosporum cucurbitae</name>
    <dbReference type="NCBI Taxonomy" id="2747967"/>
    <lineage>
        <taxon>Eukaryota</taxon>
        <taxon>Fungi</taxon>
        <taxon>Dikarya</taxon>
        <taxon>Ascomycota</taxon>
        <taxon>Pezizomycotina</taxon>
        <taxon>Sordariomycetes</taxon>
        <taxon>Hypocreomycetidae</taxon>
        <taxon>Hypocreales</taxon>
        <taxon>Nectriaceae</taxon>
        <taxon>Fusarium</taxon>
        <taxon>Fusarium solani species complex</taxon>
    </lineage>
</organism>
<evidence type="ECO:0000313" key="2">
    <source>
        <dbReference type="Proteomes" id="UP000830768"/>
    </source>
</evidence>
<reference evidence="1" key="1">
    <citation type="submission" date="2021-11" db="EMBL/GenBank/DDBJ databases">
        <title>Fusarium solani-melongenae Genome sequencing and assembly.</title>
        <authorList>
            <person name="Xie S."/>
            <person name="Huang L."/>
            <person name="Zhang X."/>
        </authorList>
    </citation>
    <scope>NUCLEOTIDE SEQUENCE</scope>
    <source>
        <strain evidence="1">CRI 24-3</strain>
    </source>
</reference>
<proteinExistence type="predicted"/>
<name>A0ACD3ZG41_FUSSC</name>
<gene>
    <name evidence="1" type="ORF">LCI18_011137</name>
</gene>
<dbReference type="Proteomes" id="UP000830768">
    <property type="component" value="Chromosome 9"/>
</dbReference>
<keyword evidence="2" id="KW-1185">Reference proteome</keyword>
<dbReference type="EMBL" id="CP090037">
    <property type="protein sequence ID" value="UPL00203.1"/>
    <property type="molecule type" value="Genomic_DNA"/>
</dbReference>
<protein>
    <submittedName>
        <fullName evidence="1">Uncharacterized protein</fullName>
    </submittedName>
</protein>
<accession>A0ACD3ZG41</accession>
<evidence type="ECO:0000313" key="1">
    <source>
        <dbReference type="EMBL" id="UPL00203.1"/>
    </source>
</evidence>